<gene>
    <name evidence="2" type="ORF">F8B43_5731</name>
</gene>
<dbReference type="AlphaFoldDB" id="A0A833MU63"/>
<evidence type="ECO:0000313" key="2">
    <source>
        <dbReference type="EMBL" id="KAB7781827.1"/>
    </source>
</evidence>
<dbReference type="EMBL" id="WEKV01000035">
    <property type="protein sequence ID" value="KAB7781827.1"/>
    <property type="molecule type" value="Genomic_DNA"/>
</dbReference>
<name>A0A833MU63_9HYPH</name>
<accession>A0A833MU63</accession>
<evidence type="ECO:0000313" key="3">
    <source>
        <dbReference type="Proteomes" id="UP000469949"/>
    </source>
</evidence>
<organism evidence="2 3">
    <name type="scientific">Methylorubrum populi</name>
    <dbReference type="NCBI Taxonomy" id="223967"/>
    <lineage>
        <taxon>Bacteria</taxon>
        <taxon>Pseudomonadati</taxon>
        <taxon>Pseudomonadota</taxon>
        <taxon>Alphaproteobacteria</taxon>
        <taxon>Hyphomicrobiales</taxon>
        <taxon>Methylobacteriaceae</taxon>
        <taxon>Methylorubrum</taxon>
    </lineage>
</organism>
<dbReference type="PROSITE" id="PS51257">
    <property type="entry name" value="PROKAR_LIPOPROTEIN"/>
    <property type="match status" value="1"/>
</dbReference>
<dbReference type="Proteomes" id="UP000469949">
    <property type="component" value="Unassembled WGS sequence"/>
</dbReference>
<feature type="transmembrane region" description="Helical" evidence="1">
    <location>
        <begin position="12"/>
        <end position="33"/>
    </location>
</feature>
<evidence type="ECO:0000256" key="1">
    <source>
        <dbReference type="SAM" id="Phobius"/>
    </source>
</evidence>
<sequence length="36" mass="4079">MEERAQRMVSATGLAMVGCLMLVVVVNDFRYLFSKL</sequence>
<dbReference type="GO" id="GO:0008237">
    <property type="term" value="F:metallopeptidase activity"/>
    <property type="evidence" value="ECO:0007669"/>
    <property type="project" value="UniProtKB-KW"/>
</dbReference>
<keyword evidence="1" id="KW-0472">Membrane</keyword>
<keyword evidence="2" id="KW-0645">Protease</keyword>
<protein>
    <submittedName>
        <fullName evidence="2">Membrane-associated zinc metalloprotease</fullName>
    </submittedName>
</protein>
<keyword evidence="2" id="KW-0378">Hydrolase</keyword>
<proteinExistence type="predicted"/>
<reference evidence="2 3" key="1">
    <citation type="submission" date="2019-10" db="EMBL/GenBank/DDBJ databases">
        <title>Draft Genome Sequence of the Caffeine Degrading Methylotroph Methylorubrum populi PINKEL.</title>
        <authorList>
            <person name="Dawson S.C."/>
            <person name="Zhang X."/>
            <person name="Wright M.E."/>
            <person name="Sharma G."/>
            <person name="Langner J.T."/>
            <person name="Ditty J.L."/>
            <person name="Subuyuj G.A."/>
        </authorList>
    </citation>
    <scope>NUCLEOTIDE SEQUENCE [LARGE SCALE GENOMIC DNA]</scope>
    <source>
        <strain evidence="2 3">Pinkel</strain>
    </source>
</reference>
<keyword evidence="1" id="KW-0812">Transmembrane</keyword>
<comment type="caution">
    <text evidence="2">The sequence shown here is derived from an EMBL/GenBank/DDBJ whole genome shotgun (WGS) entry which is preliminary data.</text>
</comment>
<keyword evidence="1" id="KW-1133">Transmembrane helix</keyword>
<keyword evidence="2" id="KW-0482">Metalloprotease</keyword>
<dbReference type="GO" id="GO:0006508">
    <property type="term" value="P:proteolysis"/>
    <property type="evidence" value="ECO:0007669"/>
    <property type="project" value="UniProtKB-KW"/>
</dbReference>